<dbReference type="AlphaFoldDB" id="A0A2N9YG76"/>
<protein>
    <submittedName>
        <fullName evidence="1">Uncharacterized protein</fullName>
    </submittedName>
</protein>
<gene>
    <name evidence="1" type="ORF">BLE401_12830</name>
</gene>
<name>A0A2N9YG76_9GAMM</name>
<dbReference type="EMBL" id="CP018889">
    <property type="protein sequence ID" value="AUI69483.1"/>
    <property type="molecule type" value="Genomic_DNA"/>
</dbReference>
<dbReference type="RefSeq" id="WP_066246133.1">
    <property type="nucleotide sequence ID" value="NZ_CP012373.2"/>
</dbReference>
<dbReference type="Proteomes" id="UP000234271">
    <property type="component" value="Chromosome"/>
</dbReference>
<dbReference type="OrthoDB" id="6053416at2"/>
<proteinExistence type="predicted"/>
<reference evidence="2" key="1">
    <citation type="submission" date="2016-12" db="EMBL/GenBank/DDBJ databases">
        <title>Complete Genome Sequence of Beggiatoa leptomitiformis D-401.</title>
        <authorList>
            <person name="Fomenkov A."/>
            <person name="Vincze T."/>
            <person name="Grabovich M."/>
            <person name="Anton B.P."/>
            <person name="Dubinina G."/>
            <person name="Orlova M."/>
            <person name="Belousova E."/>
            <person name="Roberts R.J."/>
        </authorList>
    </citation>
    <scope>NUCLEOTIDE SEQUENCE [LARGE SCALE GENOMIC DNA]</scope>
    <source>
        <strain evidence="2">D-401</strain>
    </source>
</reference>
<keyword evidence="2" id="KW-1185">Reference proteome</keyword>
<sequence length="93" mass="11333">MQPKFDKAYFVKMMRFPNEWVTWGMYPNELFKIQLIDYEPGSESASEHYRYGAFQWWLHQKLTLDTIRKYVDLTHLDPDPLMGESARRDLEKR</sequence>
<evidence type="ECO:0000313" key="2">
    <source>
        <dbReference type="Proteomes" id="UP000234271"/>
    </source>
</evidence>
<evidence type="ECO:0000313" key="1">
    <source>
        <dbReference type="EMBL" id="AUI69483.1"/>
    </source>
</evidence>
<dbReference type="KEGG" id="blep:AL038_11440"/>
<accession>A0A2N9YG76</accession>
<organism evidence="1 2">
    <name type="scientific">Beggiatoa leptomitoformis</name>
    <dbReference type="NCBI Taxonomy" id="288004"/>
    <lineage>
        <taxon>Bacteria</taxon>
        <taxon>Pseudomonadati</taxon>
        <taxon>Pseudomonadota</taxon>
        <taxon>Gammaproteobacteria</taxon>
        <taxon>Thiotrichales</taxon>
        <taxon>Thiotrichaceae</taxon>
        <taxon>Beggiatoa</taxon>
    </lineage>
</organism>
<dbReference type="STRING" id="288004.AL038_11440"/>